<evidence type="ECO:0000256" key="1">
    <source>
        <dbReference type="ARBA" id="ARBA00004651"/>
    </source>
</evidence>
<comment type="caution">
    <text evidence="13">The sequence shown here is derived from an EMBL/GenBank/DDBJ whole genome shotgun (WGS) entry which is preliminary data.</text>
</comment>
<evidence type="ECO:0000256" key="3">
    <source>
        <dbReference type="ARBA" id="ARBA00022679"/>
    </source>
</evidence>
<evidence type="ECO:0000256" key="11">
    <source>
        <dbReference type="SAM" id="Phobius"/>
    </source>
</evidence>
<keyword evidence="2" id="KW-1003">Cell membrane</keyword>
<keyword evidence="10" id="KW-0175">Coiled coil</keyword>
<dbReference type="SMART" id="SM00387">
    <property type="entry name" value="HATPase_c"/>
    <property type="match status" value="1"/>
</dbReference>
<keyword evidence="9" id="KW-0802">TPR repeat</keyword>
<dbReference type="Gene3D" id="1.20.5.1930">
    <property type="match status" value="1"/>
</dbReference>
<feature type="repeat" description="TPR" evidence="9">
    <location>
        <begin position="159"/>
        <end position="192"/>
    </location>
</feature>
<evidence type="ECO:0000256" key="4">
    <source>
        <dbReference type="ARBA" id="ARBA00022692"/>
    </source>
</evidence>
<dbReference type="InterPro" id="IPR003594">
    <property type="entry name" value="HATPase_dom"/>
</dbReference>
<keyword evidence="7" id="KW-0902">Two-component regulatory system</keyword>
<dbReference type="InterPro" id="IPR005467">
    <property type="entry name" value="His_kinase_dom"/>
</dbReference>
<reference evidence="13 14" key="1">
    <citation type="submission" date="2020-04" db="EMBL/GenBank/DDBJ databases">
        <title>A Flavivirga sp. nov.</title>
        <authorList>
            <person name="Sun X."/>
        </authorList>
    </citation>
    <scope>NUCLEOTIDE SEQUENCE [LARGE SCALE GENOMIC DNA]</scope>
    <source>
        <strain evidence="13 14">Y03</strain>
    </source>
</reference>
<dbReference type="InterPro" id="IPR050482">
    <property type="entry name" value="Sensor_HK_TwoCompSys"/>
</dbReference>
<keyword evidence="6 11" id="KW-1133">Transmembrane helix</keyword>
<sequence length="644" mass="74642">MDIETRIRYAERASELSSETEVDSIILNSDGNFACVYLENEKYFRQSISLNHKNLKLAIKLNDSMSLAHIYNHLGYIYQTFEIMNDSAYYYYNKSLRVYQKCKTLKRDKDKLSQAKIYGSIALMQRNEYDYIGGQSNIIRAINLTLAMPKTKESLDELYTLYNILGLISVGLEEYDEALNYYEKALSINDEFLVDYFVNTLHTKINIAELYRKRGDYDEALAVYNGLLKDITINDKDPASYGAILNNLAYTMFLAKHKEEYKIDSLFTKAYKIFNDLDLQYETSTAGNDMAEFYYETNQKAKALYYVECSYKTGLDIKEFKEVLRSLKMLSKLKEGDSGKAYLYEYIRLKDSFVDSERANRNKFARIQFETDQYIKETERLNTQNILISVIGGVLLLVLGLLYFIKVQRSKNKALRFSSEQEKANQEIYKLMLQQQTKQEEGRLQERHRIAEDLHDSVLGRLFGTRMAMGFLDLKGGKTTLNEYKSHIENLQDIEREVRDISHALKNDEKLSKTSLESIIEQHIDNQSVIGGFKYEIKKETPLNFELLSEGGRVEIYRIIQEAIQNIIKHAQSDYMLVSYALRDTVLEIKIIDHGIGFDAHKNYKGIGLKNIASRVAKLRGHYQITSNPNKGTELTINIPFKSV</sequence>
<organism evidence="13 14">
    <name type="scientific">Flavivirga algicola</name>
    <dbReference type="NCBI Taxonomy" id="2729136"/>
    <lineage>
        <taxon>Bacteria</taxon>
        <taxon>Pseudomonadati</taxon>
        <taxon>Bacteroidota</taxon>
        <taxon>Flavobacteriia</taxon>
        <taxon>Flavobacteriales</taxon>
        <taxon>Flavobacteriaceae</taxon>
        <taxon>Flavivirga</taxon>
    </lineage>
</organism>
<dbReference type="PANTHER" id="PTHR24421:SF37">
    <property type="entry name" value="SENSOR HISTIDINE KINASE NARS"/>
    <property type="match status" value="1"/>
</dbReference>
<dbReference type="PROSITE" id="PS50109">
    <property type="entry name" value="HIS_KIN"/>
    <property type="match status" value="1"/>
</dbReference>
<evidence type="ECO:0000313" key="14">
    <source>
        <dbReference type="Proteomes" id="UP000746690"/>
    </source>
</evidence>
<dbReference type="RefSeq" id="WP_169675544.1">
    <property type="nucleotide sequence ID" value="NZ_JABBHF010000009.1"/>
</dbReference>
<dbReference type="SUPFAM" id="SSF55874">
    <property type="entry name" value="ATPase domain of HSP90 chaperone/DNA topoisomerase II/histidine kinase"/>
    <property type="match status" value="1"/>
</dbReference>
<dbReference type="EMBL" id="JABBHF010000009">
    <property type="protein sequence ID" value="NMH89000.1"/>
    <property type="molecule type" value="Genomic_DNA"/>
</dbReference>
<dbReference type="InterPro" id="IPR019734">
    <property type="entry name" value="TPR_rpt"/>
</dbReference>
<comment type="subcellular location">
    <subcellularLocation>
        <location evidence="1">Cell membrane</location>
        <topology evidence="1">Multi-pass membrane protein</topology>
    </subcellularLocation>
</comment>
<dbReference type="PROSITE" id="PS50005">
    <property type="entry name" value="TPR"/>
    <property type="match status" value="1"/>
</dbReference>
<dbReference type="Pfam" id="PF13424">
    <property type="entry name" value="TPR_12"/>
    <property type="match status" value="1"/>
</dbReference>
<dbReference type="Pfam" id="PF07730">
    <property type="entry name" value="HisKA_3"/>
    <property type="match status" value="1"/>
</dbReference>
<dbReference type="Pfam" id="PF02518">
    <property type="entry name" value="HATPase_c"/>
    <property type="match status" value="1"/>
</dbReference>
<dbReference type="InterPro" id="IPR036890">
    <property type="entry name" value="HATPase_C_sf"/>
</dbReference>
<dbReference type="InterPro" id="IPR011712">
    <property type="entry name" value="Sig_transdc_His_kin_sub3_dim/P"/>
</dbReference>
<evidence type="ECO:0000256" key="9">
    <source>
        <dbReference type="PROSITE-ProRule" id="PRU00339"/>
    </source>
</evidence>
<name>A0ABX1S174_9FLAO</name>
<evidence type="ECO:0000256" key="6">
    <source>
        <dbReference type="ARBA" id="ARBA00022989"/>
    </source>
</evidence>
<proteinExistence type="predicted"/>
<gene>
    <name evidence="13" type="ORF">HHX25_15920</name>
</gene>
<keyword evidence="4 11" id="KW-0812">Transmembrane</keyword>
<dbReference type="InterPro" id="IPR011990">
    <property type="entry name" value="TPR-like_helical_dom_sf"/>
</dbReference>
<dbReference type="SUPFAM" id="SSF48452">
    <property type="entry name" value="TPR-like"/>
    <property type="match status" value="2"/>
</dbReference>
<feature type="coiled-coil region" evidence="10">
    <location>
        <begin position="484"/>
        <end position="511"/>
    </location>
</feature>
<feature type="transmembrane region" description="Helical" evidence="11">
    <location>
        <begin position="386"/>
        <end position="405"/>
    </location>
</feature>
<evidence type="ECO:0000256" key="5">
    <source>
        <dbReference type="ARBA" id="ARBA00022777"/>
    </source>
</evidence>
<keyword evidence="14" id="KW-1185">Reference proteome</keyword>
<dbReference type="SMART" id="SM00028">
    <property type="entry name" value="TPR"/>
    <property type="match status" value="2"/>
</dbReference>
<evidence type="ECO:0000259" key="12">
    <source>
        <dbReference type="PROSITE" id="PS50109"/>
    </source>
</evidence>
<dbReference type="Gene3D" id="3.30.565.10">
    <property type="entry name" value="Histidine kinase-like ATPase, C-terminal domain"/>
    <property type="match status" value="1"/>
</dbReference>
<keyword evidence="5" id="KW-0418">Kinase</keyword>
<dbReference type="PANTHER" id="PTHR24421">
    <property type="entry name" value="NITRATE/NITRITE SENSOR PROTEIN NARX-RELATED"/>
    <property type="match status" value="1"/>
</dbReference>
<keyword evidence="3" id="KW-0808">Transferase</keyword>
<evidence type="ECO:0000256" key="2">
    <source>
        <dbReference type="ARBA" id="ARBA00022475"/>
    </source>
</evidence>
<accession>A0ABX1S174</accession>
<protein>
    <submittedName>
        <fullName evidence="13">Tetratricopeptide repeat protein</fullName>
    </submittedName>
</protein>
<feature type="domain" description="Histidine kinase" evidence="12">
    <location>
        <begin position="449"/>
        <end position="643"/>
    </location>
</feature>
<dbReference type="Gene3D" id="1.25.40.10">
    <property type="entry name" value="Tetratricopeptide repeat domain"/>
    <property type="match status" value="2"/>
</dbReference>
<keyword evidence="8 11" id="KW-0472">Membrane</keyword>
<evidence type="ECO:0000256" key="7">
    <source>
        <dbReference type="ARBA" id="ARBA00023012"/>
    </source>
</evidence>
<evidence type="ECO:0000256" key="8">
    <source>
        <dbReference type="ARBA" id="ARBA00023136"/>
    </source>
</evidence>
<evidence type="ECO:0000256" key="10">
    <source>
        <dbReference type="SAM" id="Coils"/>
    </source>
</evidence>
<dbReference type="CDD" id="cd16917">
    <property type="entry name" value="HATPase_UhpB-NarQ-NarX-like"/>
    <property type="match status" value="1"/>
</dbReference>
<dbReference type="Proteomes" id="UP000746690">
    <property type="component" value="Unassembled WGS sequence"/>
</dbReference>
<evidence type="ECO:0000313" key="13">
    <source>
        <dbReference type="EMBL" id="NMH89000.1"/>
    </source>
</evidence>